<dbReference type="OrthoDB" id="4319165at2"/>
<accession>A0A540VZ69</accession>
<organism evidence="3 4">
    <name type="scientific">Kitasatospora acidiphila</name>
    <dbReference type="NCBI Taxonomy" id="2567942"/>
    <lineage>
        <taxon>Bacteria</taxon>
        <taxon>Bacillati</taxon>
        <taxon>Actinomycetota</taxon>
        <taxon>Actinomycetes</taxon>
        <taxon>Kitasatosporales</taxon>
        <taxon>Streptomycetaceae</taxon>
        <taxon>Kitasatospora</taxon>
    </lineage>
</organism>
<evidence type="ECO:0000313" key="4">
    <source>
        <dbReference type="Proteomes" id="UP000319103"/>
    </source>
</evidence>
<proteinExistence type="predicted"/>
<evidence type="ECO:0000259" key="2">
    <source>
        <dbReference type="Pfam" id="PF05713"/>
    </source>
</evidence>
<evidence type="ECO:0000313" key="3">
    <source>
        <dbReference type="EMBL" id="TQF02033.1"/>
    </source>
</evidence>
<name>A0A540VZ69_9ACTN</name>
<sequence>MPSKGEEQQNPPAAEAVRAAARRRLRQSVPRANRVCPRFSDPEWSLLQQAAGQVGLALGGYTAAAAVAAAASADPNAAVADYRRGIQELMESNRQLGAVGNNLNQLAHYVNAGGQPGTELRQLLARIEASIDAVDEAVEWLVRR</sequence>
<dbReference type="AlphaFoldDB" id="A0A540VZ69"/>
<keyword evidence="4" id="KW-1185">Reference proteome</keyword>
<feature type="domain" description="Bacterial mobilisation" evidence="2">
    <location>
        <begin position="94"/>
        <end position="132"/>
    </location>
</feature>
<protein>
    <submittedName>
        <fullName evidence="3">MobC family plasmid mobilization relaxosome protein</fullName>
    </submittedName>
</protein>
<dbReference type="EMBL" id="VIGB01000003">
    <property type="protein sequence ID" value="TQF02033.1"/>
    <property type="molecule type" value="Genomic_DNA"/>
</dbReference>
<dbReference type="RefSeq" id="WP_141632749.1">
    <property type="nucleotide sequence ID" value="NZ_VIGB01000003.1"/>
</dbReference>
<dbReference type="Proteomes" id="UP000319103">
    <property type="component" value="Unassembled WGS sequence"/>
</dbReference>
<evidence type="ECO:0000256" key="1">
    <source>
        <dbReference type="SAM" id="MobiDB-lite"/>
    </source>
</evidence>
<feature type="region of interest" description="Disordered" evidence="1">
    <location>
        <begin position="1"/>
        <end position="21"/>
    </location>
</feature>
<reference evidence="3 4" key="1">
    <citation type="submission" date="2019-06" db="EMBL/GenBank/DDBJ databases">
        <title>Description of Kitasatospora acidophila sp. nov. isolated from pine grove soil, and reclassification of Streptomyces novaecaesareae to Kitasatospora novaeceasareae comb. nov.</title>
        <authorList>
            <person name="Kim M.J."/>
        </authorList>
    </citation>
    <scope>NUCLEOTIDE SEQUENCE [LARGE SCALE GENOMIC DNA]</scope>
    <source>
        <strain evidence="3 4">MMS16-CNU292</strain>
    </source>
</reference>
<comment type="caution">
    <text evidence="3">The sequence shown here is derived from an EMBL/GenBank/DDBJ whole genome shotgun (WGS) entry which is preliminary data.</text>
</comment>
<dbReference type="Pfam" id="PF05713">
    <property type="entry name" value="MobC"/>
    <property type="match status" value="1"/>
</dbReference>
<dbReference type="InterPro" id="IPR008687">
    <property type="entry name" value="MobC"/>
</dbReference>
<gene>
    <name evidence="3" type="ORF">E6W39_06765</name>
</gene>